<feature type="compositionally biased region" description="Gly residues" evidence="1">
    <location>
        <begin position="333"/>
        <end position="344"/>
    </location>
</feature>
<dbReference type="Gene3D" id="3.40.50.11980">
    <property type="match status" value="1"/>
</dbReference>
<dbReference type="OrthoDB" id="392925at2759"/>
<keyword evidence="5" id="KW-1185">Reference proteome</keyword>
<protein>
    <submittedName>
        <fullName evidence="4">Similar to zinc finger CCCH-type containing 12C</fullName>
    </submittedName>
</protein>
<sequence length="587" mass="60963">MEMAAAFCDAAQPSPELKVVGLGLVSILTACYPGMMSPHQDGLLQMFAYSLEDADIGVRVAALKAACSYLQRLFPGPSGAAASSSLWPKMMSVVEAAANSGDPVAAQEAREAVDGITIEQSGAAGGHAEGTSIETSGPTLEELQGETGHPLQTAASVQSNDGHNGGNNGSDGRAGSDIGTEGTRDSAVLHDPPLLLLAAEADQEAYLTAGRDERLTWKRSPSGGGGGGESSFPLPPETPADDIAAAGTGKKRQRPEGGSGGGGQPPGGQRPNGEDDHDNDDRGRRWSGESGQGQGDRRTCGDQEAGERGGGERESSQRQEGDTTAPQARREAGGGGGGGGGVLGAHGRPAGDYGGGSSQGPLEDSSHNDRKRRCNAVPPAAAGCTSSNAVSASPGTTLVAIDGSNVAFAFSDGSMGEKRWSFRGPSAAIQFFKRRGIPCVIFVPNWRMSTLTRNDECYPEFEEALRSGEICRVPANKNDDLFILRYAIGKKAYVVSNDQFRDHARSSQTLAALGLNAAELQAFLAQHQVCYTFARAEFIPDPEANLIRMITQQEAEKRREMEAMSLEAAGPHGGPAQGGGPVFPQQG</sequence>
<evidence type="ECO:0000313" key="4">
    <source>
        <dbReference type="EMBL" id="CBJ30197.1"/>
    </source>
</evidence>
<evidence type="ECO:0000256" key="1">
    <source>
        <dbReference type="SAM" id="MobiDB-lite"/>
    </source>
</evidence>
<feature type="region of interest" description="Disordered" evidence="1">
    <location>
        <begin position="212"/>
        <end position="389"/>
    </location>
</feature>
<dbReference type="AlphaFoldDB" id="D7FNE3"/>
<name>D7FNE3_ECTSI</name>
<evidence type="ECO:0000313" key="5">
    <source>
        <dbReference type="Proteomes" id="UP000002630"/>
    </source>
</evidence>
<dbReference type="Pfam" id="PF11977">
    <property type="entry name" value="RNase_Zc3h12a"/>
    <property type="match status" value="1"/>
</dbReference>
<reference evidence="4 5" key="1">
    <citation type="journal article" date="2010" name="Nature">
        <title>The Ectocarpus genome and the independent evolution of multicellularity in brown algae.</title>
        <authorList>
            <person name="Cock J.M."/>
            <person name="Sterck L."/>
            <person name="Rouze P."/>
            <person name="Scornet D."/>
            <person name="Allen A.E."/>
            <person name="Amoutzias G."/>
            <person name="Anthouard V."/>
            <person name="Artiguenave F."/>
            <person name="Aury J.M."/>
            <person name="Badger J.H."/>
            <person name="Beszteri B."/>
            <person name="Billiau K."/>
            <person name="Bonnet E."/>
            <person name="Bothwell J.H."/>
            <person name="Bowler C."/>
            <person name="Boyen C."/>
            <person name="Brownlee C."/>
            <person name="Carrano C.J."/>
            <person name="Charrier B."/>
            <person name="Cho G.Y."/>
            <person name="Coelho S.M."/>
            <person name="Collen J."/>
            <person name="Corre E."/>
            <person name="Da Silva C."/>
            <person name="Delage L."/>
            <person name="Delaroque N."/>
            <person name="Dittami S.M."/>
            <person name="Doulbeau S."/>
            <person name="Elias M."/>
            <person name="Farnham G."/>
            <person name="Gachon C.M."/>
            <person name="Gschloessl B."/>
            <person name="Heesch S."/>
            <person name="Jabbari K."/>
            <person name="Jubin C."/>
            <person name="Kawai H."/>
            <person name="Kimura K."/>
            <person name="Kloareg B."/>
            <person name="Kupper F.C."/>
            <person name="Lang D."/>
            <person name="Le Bail A."/>
            <person name="Leblanc C."/>
            <person name="Lerouge P."/>
            <person name="Lohr M."/>
            <person name="Lopez P.J."/>
            <person name="Martens C."/>
            <person name="Maumus F."/>
            <person name="Michel G."/>
            <person name="Miranda-Saavedra D."/>
            <person name="Morales J."/>
            <person name="Moreau H."/>
            <person name="Motomura T."/>
            <person name="Nagasato C."/>
            <person name="Napoli C.A."/>
            <person name="Nelson D.R."/>
            <person name="Nyvall-Collen P."/>
            <person name="Peters A.F."/>
            <person name="Pommier C."/>
            <person name="Potin P."/>
            <person name="Poulain J."/>
            <person name="Quesneville H."/>
            <person name="Read B."/>
            <person name="Rensing S.A."/>
            <person name="Ritter A."/>
            <person name="Rousvoal S."/>
            <person name="Samanta M."/>
            <person name="Samson G."/>
            <person name="Schroeder D.C."/>
            <person name="Segurens B."/>
            <person name="Strittmatter M."/>
            <person name="Tonon T."/>
            <person name="Tregear J.W."/>
            <person name="Valentin K."/>
            <person name="von Dassow P."/>
            <person name="Yamagishi T."/>
            <person name="Van de Peer Y."/>
            <person name="Wincker P."/>
        </authorList>
    </citation>
    <scope>NUCLEOTIDE SEQUENCE [LARGE SCALE GENOMIC DNA]</scope>
    <source>
        <strain evidence="5">Ec32 / CCAP1310/4</strain>
    </source>
</reference>
<dbReference type="EMBL" id="FN648283">
    <property type="protein sequence ID" value="CBJ30197.1"/>
    <property type="molecule type" value="Genomic_DNA"/>
</dbReference>
<feature type="compositionally biased region" description="Gly residues" evidence="1">
    <location>
        <begin position="571"/>
        <end position="581"/>
    </location>
</feature>
<dbReference type="InterPro" id="IPR016024">
    <property type="entry name" value="ARM-type_fold"/>
</dbReference>
<feature type="domain" description="RNase NYN" evidence="2">
    <location>
        <begin position="398"/>
        <end position="541"/>
    </location>
</feature>
<accession>D7FNE3</accession>
<feature type="domain" description="IPO4/5-like TPR repeats" evidence="3">
    <location>
        <begin position="10"/>
        <end position="104"/>
    </location>
</feature>
<feature type="region of interest" description="Disordered" evidence="1">
    <location>
        <begin position="154"/>
        <end position="186"/>
    </location>
</feature>
<dbReference type="Gene3D" id="1.25.10.10">
    <property type="entry name" value="Leucine-rich Repeat Variant"/>
    <property type="match status" value="1"/>
</dbReference>
<dbReference type="Proteomes" id="UP000002630">
    <property type="component" value="Linkage Group LG21"/>
</dbReference>
<gene>
    <name evidence="4" type="ORF">Esi_0179_0052</name>
</gene>
<feature type="compositionally biased region" description="Basic and acidic residues" evidence="1">
    <location>
        <begin position="295"/>
        <end position="321"/>
    </location>
</feature>
<dbReference type="InterPro" id="IPR057672">
    <property type="entry name" value="TPR_IPO4/5"/>
</dbReference>
<dbReference type="InterPro" id="IPR011989">
    <property type="entry name" value="ARM-like"/>
</dbReference>
<dbReference type="SUPFAM" id="SSF48371">
    <property type="entry name" value="ARM repeat"/>
    <property type="match status" value="1"/>
</dbReference>
<dbReference type="EMBL" id="FN649746">
    <property type="protein sequence ID" value="CBJ30197.1"/>
    <property type="molecule type" value="Genomic_DNA"/>
</dbReference>
<evidence type="ECO:0000259" key="3">
    <source>
        <dbReference type="Pfam" id="PF25780"/>
    </source>
</evidence>
<proteinExistence type="predicted"/>
<dbReference type="InParanoid" id="D7FNE3"/>
<organism evidence="4 5">
    <name type="scientific">Ectocarpus siliculosus</name>
    <name type="common">Brown alga</name>
    <name type="synonym">Conferva siliculosa</name>
    <dbReference type="NCBI Taxonomy" id="2880"/>
    <lineage>
        <taxon>Eukaryota</taxon>
        <taxon>Sar</taxon>
        <taxon>Stramenopiles</taxon>
        <taxon>Ochrophyta</taxon>
        <taxon>PX clade</taxon>
        <taxon>Phaeophyceae</taxon>
        <taxon>Ectocarpales</taxon>
        <taxon>Ectocarpaceae</taxon>
        <taxon>Ectocarpus</taxon>
    </lineage>
</organism>
<dbReference type="eggNOG" id="KOG3777">
    <property type="taxonomic scope" value="Eukaryota"/>
</dbReference>
<evidence type="ECO:0000259" key="2">
    <source>
        <dbReference type="Pfam" id="PF11977"/>
    </source>
</evidence>
<feature type="region of interest" description="Disordered" evidence="1">
    <location>
        <begin position="557"/>
        <end position="587"/>
    </location>
</feature>
<feature type="compositionally biased region" description="Gly residues" evidence="1">
    <location>
        <begin position="257"/>
        <end position="266"/>
    </location>
</feature>
<dbReference type="Pfam" id="PF25780">
    <property type="entry name" value="TPR_IPO5"/>
    <property type="match status" value="1"/>
</dbReference>
<dbReference type="InterPro" id="IPR021869">
    <property type="entry name" value="RNase_Zc3h12_NYN"/>
</dbReference>